<dbReference type="Proteomes" id="UP000178953">
    <property type="component" value="Unassembled WGS sequence"/>
</dbReference>
<feature type="transmembrane region" description="Helical" evidence="1">
    <location>
        <begin position="43"/>
        <end position="63"/>
    </location>
</feature>
<keyword evidence="1" id="KW-1133">Transmembrane helix</keyword>
<protein>
    <submittedName>
        <fullName evidence="2">Uncharacterized protein</fullName>
    </submittedName>
</protein>
<dbReference type="AlphaFoldDB" id="A0A1E8Q2K1"/>
<reference evidence="2 3" key="1">
    <citation type="submission" date="2016-09" db="EMBL/GenBank/DDBJ databases">
        <title>genome sequence of Mycobacterium sp. 739 SCH.</title>
        <authorList>
            <person name="Greninger A.L."/>
            <person name="Qin X."/>
            <person name="Jerome K."/>
            <person name="Vora S."/>
            <person name="Quinn K."/>
        </authorList>
    </citation>
    <scope>NUCLEOTIDE SEQUENCE [LARGE SCALE GENOMIC DNA]</scope>
    <source>
        <strain evidence="2 3">SCH</strain>
    </source>
</reference>
<gene>
    <name evidence="2" type="ORF">BEL07_15870</name>
</gene>
<feature type="transmembrane region" description="Helical" evidence="1">
    <location>
        <begin position="75"/>
        <end position="95"/>
    </location>
</feature>
<comment type="caution">
    <text evidence="2">The sequence shown here is derived from an EMBL/GenBank/DDBJ whole genome shotgun (WGS) entry which is preliminary data.</text>
</comment>
<keyword evidence="1" id="KW-0812">Transmembrane</keyword>
<sequence length="131" mass="13329">MPAHPAGPDRPRVVDFAFGCWLAGAVLVAALGLLTLTQGGHPTIVGLGVLLVAVGLAQGYLAGRTRRRHVRFANAAVGLALAAVVFLALVLLLFGGGIIDVVLIAVTMACLIAGCVLIRRTAAQQWLGGAA</sequence>
<proteinExistence type="predicted"/>
<name>A0A1E8Q2K1_9MYCO</name>
<evidence type="ECO:0000313" key="3">
    <source>
        <dbReference type="Proteomes" id="UP000178953"/>
    </source>
</evidence>
<dbReference type="EMBL" id="MCHX01000035">
    <property type="protein sequence ID" value="OFJ52715.1"/>
    <property type="molecule type" value="Genomic_DNA"/>
</dbReference>
<feature type="transmembrane region" description="Helical" evidence="1">
    <location>
        <begin position="101"/>
        <end position="118"/>
    </location>
</feature>
<organism evidence="2 3">
    <name type="scientific">Mycolicibacterium grossiae</name>
    <dbReference type="NCBI Taxonomy" id="1552759"/>
    <lineage>
        <taxon>Bacteria</taxon>
        <taxon>Bacillati</taxon>
        <taxon>Actinomycetota</taxon>
        <taxon>Actinomycetes</taxon>
        <taxon>Mycobacteriales</taxon>
        <taxon>Mycobacteriaceae</taxon>
        <taxon>Mycolicibacterium</taxon>
    </lineage>
</organism>
<keyword evidence="1" id="KW-0472">Membrane</keyword>
<accession>A0A1E8Q2K1</accession>
<evidence type="ECO:0000313" key="2">
    <source>
        <dbReference type="EMBL" id="OFJ52715.1"/>
    </source>
</evidence>
<evidence type="ECO:0000256" key="1">
    <source>
        <dbReference type="SAM" id="Phobius"/>
    </source>
</evidence>
<keyword evidence="3" id="KW-1185">Reference proteome</keyword>
<dbReference type="RefSeq" id="WP_070354077.1">
    <property type="nucleotide sequence ID" value="NZ_CP043474.1"/>
</dbReference>
<feature type="transmembrane region" description="Helical" evidence="1">
    <location>
        <begin position="12"/>
        <end position="37"/>
    </location>
</feature>